<protein>
    <submittedName>
        <fullName evidence="2">Uncharacterized protein</fullName>
    </submittedName>
</protein>
<keyword evidence="1" id="KW-0472">Membrane</keyword>
<accession>A0A7W7K8A3</accession>
<name>A0A7W7K8A3_9SPHN</name>
<keyword evidence="3" id="KW-1185">Reference proteome</keyword>
<sequence>MLHARNFEPLMSMRLDQDECDRSGGRDAARAPRGLILGLAVGAAMWLLGIVAFVTLT</sequence>
<reference evidence="2 3" key="1">
    <citation type="submission" date="2020-08" db="EMBL/GenBank/DDBJ databases">
        <title>Functional genomics of gut bacteria from endangered species of beetles.</title>
        <authorList>
            <person name="Carlos-Shanley C."/>
        </authorList>
    </citation>
    <scope>NUCLEOTIDE SEQUENCE [LARGE SCALE GENOMIC DNA]</scope>
    <source>
        <strain evidence="2 3">S00245</strain>
    </source>
</reference>
<dbReference type="EMBL" id="JACHLR010000002">
    <property type="protein sequence ID" value="MBB4857388.1"/>
    <property type="molecule type" value="Genomic_DNA"/>
</dbReference>
<dbReference type="AlphaFoldDB" id="A0A7W7K8A3"/>
<evidence type="ECO:0000313" key="3">
    <source>
        <dbReference type="Proteomes" id="UP000555448"/>
    </source>
</evidence>
<dbReference type="RefSeq" id="WP_184242668.1">
    <property type="nucleotide sequence ID" value="NZ_JACHLR010000002.1"/>
</dbReference>
<evidence type="ECO:0000256" key="1">
    <source>
        <dbReference type="SAM" id="Phobius"/>
    </source>
</evidence>
<evidence type="ECO:0000313" key="2">
    <source>
        <dbReference type="EMBL" id="MBB4857388.1"/>
    </source>
</evidence>
<feature type="transmembrane region" description="Helical" evidence="1">
    <location>
        <begin position="35"/>
        <end position="56"/>
    </location>
</feature>
<organism evidence="2 3">
    <name type="scientific">Novosphingobium chloroacetimidivorans</name>
    <dbReference type="NCBI Taxonomy" id="1428314"/>
    <lineage>
        <taxon>Bacteria</taxon>
        <taxon>Pseudomonadati</taxon>
        <taxon>Pseudomonadota</taxon>
        <taxon>Alphaproteobacteria</taxon>
        <taxon>Sphingomonadales</taxon>
        <taxon>Sphingomonadaceae</taxon>
        <taxon>Novosphingobium</taxon>
    </lineage>
</organism>
<keyword evidence="1" id="KW-0812">Transmembrane</keyword>
<comment type="caution">
    <text evidence="2">The sequence shown here is derived from an EMBL/GenBank/DDBJ whole genome shotgun (WGS) entry which is preliminary data.</text>
</comment>
<proteinExistence type="predicted"/>
<gene>
    <name evidence="2" type="ORF">HNO88_000695</name>
</gene>
<keyword evidence="1" id="KW-1133">Transmembrane helix</keyword>
<dbReference type="Proteomes" id="UP000555448">
    <property type="component" value="Unassembled WGS sequence"/>
</dbReference>